<feature type="compositionally biased region" description="Polar residues" evidence="1">
    <location>
        <begin position="63"/>
        <end position="75"/>
    </location>
</feature>
<dbReference type="AlphaFoldDB" id="A0A1Y0AZN3"/>
<evidence type="ECO:0000313" key="2">
    <source>
        <dbReference type="EMBL" id="ART30591.1"/>
    </source>
</evidence>
<sequence length="134" mass="14840">MELVPSPGDQPAFGLSINELVGIREKEVQSRKFYKIKVLLTSSSENPYDIRQQPTGRRDRGQNQDTVSDPTSNFHSILPQPRCLTHAIQMIIPGSSQKEGISTSNNNNIIRKMKKGISGMKPLSIDHERSAPGA</sequence>
<keyword evidence="2" id="KW-0496">Mitochondrion</keyword>
<geneLocation type="mitochondrion" evidence="2"/>
<gene>
    <name evidence="2" type="ORF">AEK19_MT0317</name>
</gene>
<organism evidence="2">
    <name type="scientific">Utricularia reniformis</name>
    <dbReference type="NCBI Taxonomy" id="192314"/>
    <lineage>
        <taxon>Eukaryota</taxon>
        <taxon>Viridiplantae</taxon>
        <taxon>Streptophyta</taxon>
        <taxon>Embryophyta</taxon>
        <taxon>Tracheophyta</taxon>
        <taxon>Spermatophyta</taxon>
        <taxon>Magnoliopsida</taxon>
        <taxon>eudicotyledons</taxon>
        <taxon>Gunneridae</taxon>
        <taxon>Pentapetalae</taxon>
        <taxon>asterids</taxon>
        <taxon>lamiids</taxon>
        <taxon>Lamiales</taxon>
        <taxon>Lentibulariaceae</taxon>
        <taxon>Utricularia</taxon>
    </lineage>
</organism>
<proteinExistence type="predicted"/>
<name>A0A1Y0AZN3_9LAMI</name>
<feature type="region of interest" description="Disordered" evidence="1">
    <location>
        <begin position="45"/>
        <end position="78"/>
    </location>
</feature>
<evidence type="ECO:0000256" key="1">
    <source>
        <dbReference type="SAM" id="MobiDB-lite"/>
    </source>
</evidence>
<protein>
    <submittedName>
        <fullName evidence="2">Uncharacterized protein</fullName>
    </submittedName>
</protein>
<dbReference type="EMBL" id="KY774314">
    <property type="protein sequence ID" value="ART30591.1"/>
    <property type="molecule type" value="Genomic_DNA"/>
</dbReference>
<reference evidence="2" key="1">
    <citation type="submission" date="2017-03" db="EMBL/GenBank/DDBJ databases">
        <title>The mitochondrial genome of the carnivorous plant Utricularia reniformis (Lentibulariaceae): structure, comparative analysis and evolutionary landmarks.</title>
        <authorList>
            <person name="Silva S.R."/>
            <person name="Alvarenga D.O."/>
            <person name="Michael T.P."/>
            <person name="Miranda V.F.O."/>
            <person name="Varani A.M."/>
        </authorList>
    </citation>
    <scope>NUCLEOTIDE SEQUENCE</scope>
</reference>
<accession>A0A1Y0AZN3</accession>